<dbReference type="EMBL" id="RBXO01000001">
    <property type="protein sequence ID" value="RKT55565.1"/>
    <property type="molecule type" value="Genomic_DNA"/>
</dbReference>
<dbReference type="UniPathway" id="UPA00333">
    <property type="reaction ID" value="UER00453"/>
</dbReference>
<comment type="cofactor">
    <cofactor evidence="1">
        <name>heme</name>
        <dbReference type="ChEBI" id="CHEBI:30413"/>
    </cofactor>
    <text evidence="1">Binds 1 heme group per subunit.</text>
</comment>
<gene>
    <name evidence="1" type="primary">kynA</name>
    <name evidence="2" type="ORF">C8E97_4241</name>
</gene>
<dbReference type="GO" id="GO:0046872">
    <property type="term" value="F:metal ion binding"/>
    <property type="evidence" value="ECO:0007669"/>
    <property type="project" value="UniProtKB-KW"/>
</dbReference>
<comment type="pathway">
    <text evidence="1">Amino-acid degradation; L-tryptophan degradation via kynurenine pathway; L-kynurenine from L-tryptophan: step 1/2.</text>
</comment>
<dbReference type="InterPro" id="IPR037217">
    <property type="entry name" value="Trp/Indoleamine_2_3_dOase-like"/>
</dbReference>
<comment type="caution">
    <text evidence="2">The sequence shown here is derived from an EMBL/GenBank/DDBJ whole genome shotgun (WGS) entry which is preliminary data.</text>
</comment>
<comment type="caution">
    <text evidence="1">Lacks conserved residue(s) required for the propagation of feature annotation.</text>
</comment>
<comment type="similarity">
    <text evidence="1">Belongs to the tryptophan 2,3-dioxygenase family.</text>
</comment>
<keyword evidence="1" id="KW-0408">Iron</keyword>
<accession>A0A495W469</accession>
<reference evidence="2 3" key="1">
    <citation type="submission" date="2018-10" db="EMBL/GenBank/DDBJ databases">
        <title>Sequencing the genomes of 1000 actinobacteria strains.</title>
        <authorList>
            <person name="Klenk H.-P."/>
        </authorList>
    </citation>
    <scope>NUCLEOTIDE SEQUENCE [LARGE SCALE GENOMIC DNA]</scope>
    <source>
        <strain evidence="2 3">DSM 43800</strain>
    </source>
</reference>
<keyword evidence="3" id="KW-1185">Reference proteome</keyword>
<keyword evidence="1" id="KW-0349">Heme</keyword>
<feature type="binding site" evidence="1">
    <location>
        <position position="108"/>
    </location>
    <ligand>
        <name>substrate</name>
    </ligand>
</feature>
<dbReference type="RefSeq" id="WP_121007245.1">
    <property type="nucleotide sequence ID" value="NZ_RBXO01000001.1"/>
</dbReference>
<dbReference type="PANTHER" id="PTHR10138:SF0">
    <property type="entry name" value="TRYPTOPHAN 2,3-DIOXYGENASE"/>
    <property type="match status" value="1"/>
</dbReference>
<dbReference type="Gene3D" id="1.20.58.480">
    <property type="match status" value="1"/>
</dbReference>
<dbReference type="GO" id="GO:0020037">
    <property type="term" value="F:heme binding"/>
    <property type="evidence" value="ECO:0007669"/>
    <property type="project" value="UniProtKB-UniRule"/>
</dbReference>
<keyword evidence="1" id="KW-0479">Metal-binding</keyword>
<dbReference type="GO" id="GO:0019442">
    <property type="term" value="P:L-tryptophan catabolic process to acetyl-CoA"/>
    <property type="evidence" value="ECO:0007669"/>
    <property type="project" value="TreeGrafter"/>
</dbReference>
<proteinExistence type="inferred from homology"/>
<comment type="subunit">
    <text evidence="1">Homotetramer.</text>
</comment>
<feature type="binding site" description="axial binding residue" evidence="1">
    <location>
        <position position="231"/>
    </location>
    <ligand>
        <name>heme</name>
        <dbReference type="ChEBI" id="CHEBI:30413"/>
    </ligand>
    <ligandPart>
        <name>Fe</name>
        <dbReference type="ChEBI" id="CHEBI:18248"/>
    </ligandPart>
</feature>
<keyword evidence="1" id="KW-0560">Oxidoreductase</keyword>
<keyword evidence="1" id="KW-0823">Tryptophan catabolism</keyword>
<evidence type="ECO:0000256" key="1">
    <source>
        <dbReference type="HAMAP-Rule" id="MF_01972"/>
    </source>
</evidence>
<comment type="function">
    <text evidence="1">Heme-dependent dioxygenase that catalyzes the oxidative cleavage of the L-tryptophan (L-Trp) pyrrole ring and converts L-tryptophan to N-formyl-L-kynurenine. Catalyzes the oxidative cleavage of the indole moiety.</text>
</comment>
<keyword evidence="1 2" id="KW-0223">Dioxygenase</keyword>
<dbReference type="Pfam" id="PF03301">
    <property type="entry name" value="Trp_dioxygenase"/>
    <property type="match status" value="1"/>
</dbReference>
<dbReference type="GO" id="GO:0004833">
    <property type="term" value="F:L-tryptophan 2,3-dioxygenase activity"/>
    <property type="evidence" value="ECO:0007669"/>
    <property type="project" value="UniProtKB-UniRule"/>
</dbReference>
<evidence type="ECO:0000313" key="3">
    <source>
        <dbReference type="Proteomes" id="UP000282084"/>
    </source>
</evidence>
<feature type="binding site" evidence="1">
    <location>
        <position position="245"/>
    </location>
    <ligand>
        <name>substrate</name>
    </ligand>
</feature>
<dbReference type="OrthoDB" id="9776847at2"/>
<dbReference type="EC" id="1.13.11.11" evidence="1"/>
<comment type="catalytic activity">
    <reaction evidence="1">
        <text>L-tryptophan + O2 = N-formyl-L-kynurenine</text>
        <dbReference type="Rhea" id="RHEA:24536"/>
        <dbReference type="ChEBI" id="CHEBI:15379"/>
        <dbReference type="ChEBI" id="CHEBI:57912"/>
        <dbReference type="ChEBI" id="CHEBI:58629"/>
        <dbReference type="EC" id="1.13.11.11"/>
    </reaction>
</comment>
<dbReference type="SUPFAM" id="SSF140959">
    <property type="entry name" value="Indolic compounds 2,3-dioxygenase-like"/>
    <property type="match status" value="1"/>
</dbReference>
<evidence type="ECO:0000313" key="2">
    <source>
        <dbReference type="EMBL" id="RKT55565.1"/>
    </source>
</evidence>
<organism evidence="2 3">
    <name type="scientific">Saccharothrix australiensis</name>
    <dbReference type="NCBI Taxonomy" id="2072"/>
    <lineage>
        <taxon>Bacteria</taxon>
        <taxon>Bacillati</taxon>
        <taxon>Actinomycetota</taxon>
        <taxon>Actinomycetes</taxon>
        <taxon>Pseudonocardiales</taxon>
        <taxon>Pseudonocardiaceae</taxon>
        <taxon>Saccharothrix</taxon>
    </lineage>
</organism>
<dbReference type="GO" id="GO:0019441">
    <property type="term" value="P:L-tryptophan catabolic process to kynurenine"/>
    <property type="evidence" value="ECO:0007669"/>
    <property type="project" value="UniProtKB-UniRule"/>
</dbReference>
<name>A0A495W469_9PSEU</name>
<dbReference type="HAMAP" id="MF_01972">
    <property type="entry name" value="T23O"/>
    <property type="match status" value="1"/>
</dbReference>
<protein>
    <recommendedName>
        <fullName evidence="1">Tryptophan 2,3-dioxygenase</fullName>
        <shortName evidence="1">TDO</shortName>
        <ecNumber evidence="1">1.13.11.11</ecNumber>
    </recommendedName>
    <alternativeName>
        <fullName evidence="1">Tryptamin 2,3-dioxygenase</fullName>
    </alternativeName>
    <alternativeName>
        <fullName evidence="1">Tryptophan oxygenase</fullName>
        <shortName evidence="1">TO</shortName>
        <shortName evidence="1">TRPO</shortName>
    </alternativeName>
    <alternativeName>
        <fullName evidence="1">Tryptophan pyrrolase</fullName>
    </alternativeName>
    <alternativeName>
        <fullName evidence="1">Tryptophanase</fullName>
    </alternativeName>
</protein>
<dbReference type="AlphaFoldDB" id="A0A495W469"/>
<dbReference type="PANTHER" id="PTHR10138">
    <property type="entry name" value="TRYPTOPHAN 2,3-DIOXYGENASE"/>
    <property type="match status" value="1"/>
</dbReference>
<dbReference type="InterPro" id="IPR004981">
    <property type="entry name" value="Trp_2_3_dOase"/>
</dbReference>
<dbReference type="Proteomes" id="UP000282084">
    <property type="component" value="Unassembled WGS sequence"/>
</dbReference>
<sequence length="273" mass="30377">MNADTGPLLDFGGRTPYLDYQSIDTLLSLQHPRSTEPAELSFYVVGQVKELLFKLLYEESCRARALLDQDEPGRATRVLHRVRKVVDLLVSCWDVLSTLTPQEFNAFREHLGQASGVQSYMYRMVEYVLGNKNPALARPHDQPAEVAEAVRSALRSPSLYDAAVALLARRGAPVPTDILTRDPAVPHAPSPAVEQAWRAVYADAPPEAELPRLGEALMDLAEGMSRWRALHLLTVERIIGTKPGTGGTCGASWLRRVNEHRFFPELWAARTLL</sequence>